<protein>
    <recommendedName>
        <fullName evidence="2">DUF4604 domain-containing protein</fullName>
    </recommendedName>
</protein>
<dbReference type="HOGENOM" id="CLU_096170_1_1_1"/>
<evidence type="ECO:0000313" key="3">
    <source>
        <dbReference type="EMBL" id="EAW17438.1"/>
    </source>
</evidence>
<feature type="compositionally biased region" description="Basic and acidic residues" evidence="1">
    <location>
        <begin position="63"/>
        <end position="99"/>
    </location>
</feature>
<dbReference type="eggNOG" id="ENOG502SF2G">
    <property type="taxonomic scope" value="Eukaryota"/>
</dbReference>
<dbReference type="AlphaFoldDB" id="A1DDI1"/>
<reference evidence="4" key="1">
    <citation type="journal article" date="2008" name="PLoS Genet.">
        <title>Genomic islands in the pathogenic filamentous fungus Aspergillus fumigatus.</title>
        <authorList>
            <person name="Fedorova N.D."/>
            <person name="Khaldi N."/>
            <person name="Joardar V.S."/>
            <person name="Maiti R."/>
            <person name="Amedeo P."/>
            <person name="Anderson M.J."/>
            <person name="Crabtree J."/>
            <person name="Silva J.C."/>
            <person name="Badger J.H."/>
            <person name="Albarraq A."/>
            <person name="Angiuoli S."/>
            <person name="Bussey H."/>
            <person name="Bowyer P."/>
            <person name="Cotty P.J."/>
            <person name="Dyer P.S."/>
            <person name="Egan A."/>
            <person name="Galens K."/>
            <person name="Fraser-Liggett C.M."/>
            <person name="Haas B.J."/>
            <person name="Inman J.M."/>
            <person name="Kent R."/>
            <person name="Lemieux S."/>
            <person name="Malavazi I."/>
            <person name="Orvis J."/>
            <person name="Roemer T."/>
            <person name="Ronning C.M."/>
            <person name="Sundaram J.P."/>
            <person name="Sutton G."/>
            <person name="Turner G."/>
            <person name="Venter J.C."/>
            <person name="White O.R."/>
            <person name="Whitty B.R."/>
            <person name="Youngman P."/>
            <person name="Wolfe K.H."/>
            <person name="Goldman G.H."/>
            <person name="Wortman J.R."/>
            <person name="Jiang B."/>
            <person name="Denning D.W."/>
            <person name="Nierman W.C."/>
        </authorList>
    </citation>
    <scope>NUCLEOTIDE SEQUENCE [LARGE SCALE GENOMIC DNA]</scope>
    <source>
        <strain evidence="4">ATCC 1020 / DSM 3700 / CBS 544.65 / FGSC A1164 / JCM 1740 / NRRL 181 / WB 181</strain>
    </source>
</reference>
<name>A1DDI1_NEOFI</name>
<dbReference type="RefSeq" id="XP_001259335.1">
    <property type="nucleotide sequence ID" value="XM_001259334.1"/>
</dbReference>
<proteinExistence type="predicted"/>
<dbReference type="OMA" id="HPIARNK"/>
<organism evidence="3 4">
    <name type="scientific">Neosartorya fischeri (strain ATCC 1020 / DSM 3700 / CBS 544.65 / FGSC A1164 / JCM 1740 / NRRL 181 / WB 181)</name>
    <name type="common">Aspergillus fischerianus</name>
    <dbReference type="NCBI Taxonomy" id="331117"/>
    <lineage>
        <taxon>Eukaryota</taxon>
        <taxon>Fungi</taxon>
        <taxon>Dikarya</taxon>
        <taxon>Ascomycota</taxon>
        <taxon>Pezizomycotina</taxon>
        <taxon>Eurotiomycetes</taxon>
        <taxon>Eurotiomycetidae</taxon>
        <taxon>Eurotiales</taxon>
        <taxon>Aspergillaceae</taxon>
        <taxon>Aspergillus</taxon>
        <taxon>Aspergillus subgen. Fumigati</taxon>
    </lineage>
</organism>
<dbReference type="EMBL" id="DS027696">
    <property type="protein sequence ID" value="EAW17438.1"/>
    <property type="molecule type" value="Genomic_DNA"/>
</dbReference>
<feature type="compositionally biased region" description="Basic residues" evidence="1">
    <location>
        <begin position="144"/>
        <end position="159"/>
    </location>
</feature>
<feature type="region of interest" description="Disordered" evidence="1">
    <location>
        <begin position="22"/>
        <end position="159"/>
    </location>
</feature>
<feature type="compositionally biased region" description="Polar residues" evidence="1">
    <location>
        <begin position="130"/>
        <end position="141"/>
    </location>
</feature>
<sequence>MSFNAKNLAYENKQPAFLQKLRNQYGDTSGRLERPVARPRLAKKDDEDDDEPTYVDEQSNEVISKEEYEALLRGDEKQQESFEKQSGHESKQDTERPDAEVASSKQNLAGIGGPKKRKQAKVIADDSVEAENNTQQASTGPQKAKQKQKKKKIKLSFDE</sequence>
<dbReference type="Pfam" id="PF15377">
    <property type="entry name" value="DUF4604"/>
    <property type="match status" value="1"/>
</dbReference>
<keyword evidence="4" id="KW-1185">Reference proteome</keyword>
<dbReference type="KEGG" id="nfi:NFIA_073540"/>
<feature type="domain" description="DUF4604" evidence="2">
    <location>
        <begin position="6"/>
        <end position="159"/>
    </location>
</feature>
<dbReference type="VEuPathDB" id="FungiDB:NFIA_073540"/>
<dbReference type="InterPro" id="IPR027911">
    <property type="entry name" value="DUF4604"/>
</dbReference>
<evidence type="ECO:0000313" key="4">
    <source>
        <dbReference type="Proteomes" id="UP000006702"/>
    </source>
</evidence>
<dbReference type="OrthoDB" id="5388322at2759"/>
<evidence type="ECO:0000256" key="1">
    <source>
        <dbReference type="SAM" id="MobiDB-lite"/>
    </source>
</evidence>
<accession>A1DDI1</accession>
<evidence type="ECO:0000259" key="2">
    <source>
        <dbReference type="Pfam" id="PF15377"/>
    </source>
</evidence>
<dbReference type="Proteomes" id="UP000006702">
    <property type="component" value="Unassembled WGS sequence"/>
</dbReference>
<gene>
    <name evidence="3" type="ORF">NFIA_073540</name>
</gene>
<dbReference type="GeneID" id="4586266"/>